<proteinExistence type="predicted"/>
<comment type="caution">
    <text evidence="1">The sequence shown here is derived from an EMBL/GenBank/DDBJ whole genome shotgun (WGS) entry which is preliminary data.</text>
</comment>
<accession>A0A4Y2N8L5</accession>
<dbReference type="AlphaFoldDB" id="A0A4Y2N8L5"/>
<protein>
    <submittedName>
        <fullName evidence="1">Uncharacterized protein</fullName>
    </submittedName>
</protein>
<gene>
    <name evidence="1" type="ORF">AVEN_163923_1</name>
</gene>
<name>A0A4Y2N8L5_ARAVE</name>
<keyword evidence="2" id="KW-1185">Reference proteome</keyword>
<organism evidence="1 2">
    <name type="scientific">Araneus ventricosus</name>
    <name type="common">Orbweaver spider</name>
    <name type="synonym">Epeira ventricosa</name>
    <dbReference type="NCBI Taxonomy" id="182803"/>
    <lineage>
        <taxon>Eukaryota</taxon>
        <taxon>Metazoa</taxon>
        <taxon>Ecdysozoa</taxon>
        <taxon>Arthropoda</taxon>
        <taxon>Chelicerata</taxon>
        <taxon>Arachnida</taxon>
        <taxon>Araneae</taxon>
        <taxon>Araneomorphae</taxon>
        <taxon>Entelegynae</taxon>
        <taxon>Araneoidea</taxon>
        <taxon>Araneidae</taxon>
        <taxon>Araneus</taxon>
    </lineage>
</organism>
<evidence type="ECO:0000313" key="2">
    <source>
        <dbReference type="Proteomes" id="UP000499080"/>
    </source>
</evidence>
<dbReference type="Proteomes" id="UP000499080">
    <property type="component" value="Unassembled WGS sequence"/>
</dbReference>
<reference evidence="1 2" key="1">
    <citation type="journal article" date="2019" name="Sci. Rep.">
        <title>Orb-weaving spider Araneus ventricosus genome elucidates the spidroin gene catalogue.</title>
        <authorList>
            <person name="Kono N."/>
            <person name="Nakamura H."/>
            <person name="Ohtoshi R."/>
            <person name="Moran D.A.P."/>
            <person name="Shinohara A."/>
            <person name="Yoshida Y."/>
            <person name="Fujiwara M."/>
            <person name="Mori M."/>
            <person name="Tomita M."/>
            <person name="Arakawa K."/>
        </authorList>
    </citation>
    <scope>NUCLEOTIDE SEQUENCE [LARGE SCALE GENOMIC DNA]</scope>
</reference>
<evidence type="ECO:0000313" key="1">
    <source>
        <dbReference type="EMBL" id="GBN35705.1"/>
    </source>
</evidence>
<sequence length="106" mass="11924">MMESALVHLERITSHRSNFQPIHLGGSFTEAPCKRHNRSLQLPRVTVRTSPPAFKTGPLPPRFLEGASLPLPHFVVFAFKKEACSPLPVVVFQFYGPARRMENRTG</sequence>
<dbReference type="EMBL" id="BGPR01008735">
    <property type="protein sequence ID" value="GBN35705.1"/>
    <property type="molecule type" value="Genomic_DNA"/>
</dbReference>